<proteinExistence type="predicted"/>
<protein>
    <submittedName>
        <fullName evidence="1">Uncharacterized protein</fullName>
    </submittedName>
</protein>
<dbReference type="AlphaFoldDB" id="A0A0H5QVF3"/>
<reference evidence="1" key="1">
    <citation type="submission" date="2015-04" db="EMBL/GenBank/DDBJ databases">
        <title>The genome sequence of the plant pathogenic Rhizarian Plasmodiophora brassicae reveals insights in its biotrophic life cycle and the origin of chitin synthesis.</title>
        <authorList>
            <person name="Schwelm A."/>
            <person name="Fogelqvist J."/>
            <person name="Knaust A."/>
            <person name="Julke S."/>
            <person name="Lilja T."/>
            <person name="Dhandapani V."/>
            <person name="Bonilla-Rosso G."/>
            <person name="Karlsson M."/>
            <person name="Shevchenko A."/>
            <person name="Choi S.R."/>
            <person name="Kim H.G."/>
            <person name="Park J.Y."/>
            <person name="Lim Y.P."/>
            <person name="Ludwig-Muller J."/>
            <person name="Dixelius C."/>
        </authorList>
    </citation>
    <scope>NUCLEOTIDE SEQUENCE</scope>
    <source>
        <tissue evidence="1">Potato root galls</tissue>
    </source>
</reference>
<name>A0A0H5QVF3_9EUKA</name>
<sequence>MIAGRSELGTVNSAHTFALPCSCSSKPRQIHKCGSVGKQMALRKHPPRKETVYNNGLEHLRYNLLLSFNEDVDDRKIALVCAPPSTPHFVFEYSVWQACLNFFKGEKGSFCRTKQLTCLQKTKRSFSCLRSCG</sequence>
<accession>A0A0H5QVF3</accession>
<evidence type="ECO:0000313" key="1">
    <source>
        <dbReference type="EMBL" id="CRZ05576.1"/>
    </source>
</evidence>
<organism evidence="1">
    <name type="scientific">Spongospora subterranea</name>
    <dbReference type="NCBI Taxonomy" id="70186"/>
    <lineage>
        <taxon>Eukaryota</taxon>
        <taxon>Sar</taxon>
        <taxon>Rhizaria</taxon>
        <taxon>Endomyxa</taxon>
        <taxon>Phytomyxea</taxon>
        <taxon>Plasmodiophorida</taxon>
        <taxon>Plasmodiophoridae</taxon>
        <taxon>Spongospora</taxon>
    </lineage>
</organism>
<dbReference type="EMBL" id="HACM01005134">
    <property type="protein sequence ID" value="CRZ05576.1"/>
    <property type="molecule type" value="Transcribed_RNA"/>
</dbReference>